<evidence type="ECO:0000259" key="1">
    <source>
        <dbReference type="Pfam" id="PF06792"/>
    </source>
</evidence>
<evidence type="ECO:0000259" key="2">
    <source>
        <dbReference type="Pfam" id="PF23189"/>
    </source>
</evidence>
<evidence type="ECO:0000313" key="4">
    <source>
        <dbReference type="Proteomes" id="UP000799779"/>
    </source>
</evidence>
<sequence length="443" mass="48167">MELPPAVIVMGPFDTKRSSILDLQASVTQTEVVPVITDIGLTPFPHGELGTDKFNLSISQAIKEDKTRNGPPLDQIPRYAVTKLIIDRAKEILCKWHSARLFHGIIAVGGSKGTVTAASIMRALPFGYPKLIVSTVPSSGTTPIFETIDIVHFTADMAVPSKLLFNILTNASAVICNTAIAYHSNPPCEFGLEPPESVGQIMGLQEKKRKVGITACGFTSPAVETIQAYLAKHYPQLELRIYYTTGLGGLGMERHISSGELDGVLDLTLTEVSNYITGGIMSSGISRLEAATRAGIPNVISLGALDITCFPSFTTVPKRYKANRGSHQFYIQDDGVAVMRTTSDEANAIGSYIHYKLLGNAKKLSMVEVWIPMGGLSLLSTPGGRFADAAADEVLFRWIRKMKRLRERDGIRIVADTRAINDPEFSLKIARSLLKMMGLRSVD</sequence>
<dbReference type="Gene3D" id="3.40.50.12020">
    <property type="entry name" value="Uncharacterised protein family UPF0261, NN domain"/>
    <property type="match status" value="1"/>
</dbReference>
<dbReference type="Gene3D" id="3.40.50.12030">
    <property type="entry name" value="Uncharacterised protein family UPF0261, NC domain"/>
    <property type="match status" value="1"/>
</dbReference>
<feature type="domain" description="UPF0261" evidence="2">
    <location>
        <begin position="208"/>
        <end position="437"/>
    </location>
</feature>
<feature type="domain" description="UPF0261" evidence="1">
    <location>
        <begin position="6"/>
        <end position="182"/>
    </location>
</feature>
<gene>
    <name evidence="3" type="ORF">P154DRAFT_587522</name>
</gene>
<accession>A0A6A5W185</accession>
<dbReference type="Pfam" id="PF06792">
    <property type="entry name" value="UPF0261"/>
    <property type="match status" value="1"/>
</dbReference>
<protein>
    <submittedName>
        <fullName evidence="3">UPF0261-domain-containing protein</fullName>
    </submittedName>
</protein>
<dbReference type="AlphaFoldDB" id="A0A6A5W185"/>
<dbReference type="Proteomes" id="UP000799779">
    <property type="component" value="Unassembled WGS sequence"/>
</dbReference>
<dbReference type="InterPro" id="IPR051353">
    <property type="entry name" value="Tobamovirus_resist_UPF0261"/>
</dbReference>
<organism evidence="3 4">
    <name type="scientific">Amniculicola lignicola CBS 123094</name>
    <dbReference type="NCBI Taxonomy" id="1392246"/>
    <lineage>
        <taxon>Eukaryota</taxon>
        <taxon>Fungi</taxon>
        <taxon>Dikarya</taxon>
        <taxon>Ascomycota</taxon>
        <taxon>Pezizomycotina</taxon>
        <taxon>Dothideomycetes</taxon>
        <taxon>Pleosporomycetidae</taxon>
        <taxon>Pleosporales</taxon>
        <taxon>Amniculicolaceae</taxon>
        <taxon>Amniculicola</taxon>
    </lineage>
</organism>
<reference evidence="3" key="1">
    <citation type="journal article" date="2020" name="Stud. Mycol.">
        <title>101 Dothideomycetes genomes: a test case for predicting lifestyles and emergence of pathogens.</title>
        <authorList>
            <person name="Haridas S."/>
            <person name="Albert R."/>
            <person name="Binder M."/>
            <person name="Bloem J."/>
            <person name="Labutti K."/>
            <person name="Salamov A."/>
            <person name="Andreopoulos B."/>
            <person name="Baker S."/>
            <person name="Barry K."/>
            <person name="Bills G."/>
            <person name="Bluhm B."/>
            <person name="Cannon C."/>
            <person name="Castanera R."/>
            <person name="Culley D."/>
            <person name="Daum C."/>
            <person name="Ezra D."/>
            <person name="Gonzalez J."/>
            <person name="Henrissat B."/>
            <person name="Kuo A."/>
            <person name="Liang C."/>
            <person name="Lipzen A."/>
            <person name="Lutzoni F."/>
            <person name="Magnuson J."/>
            <person name="Mondo S."/>
            <person name="Nolan M."/>
            <person name="Ohm R."/>
            <person name="Pangilinan J."/>
            <person name="Park H.-J."/>
            <person name="Ramirez L."/>
            <person name="Alfaro M."/>
            <person name="Sun H."/>
            <person name="Tritt A."/>
            <person name="Yoshinaga Y."/>
            <person name="Zwiers L.-H."/>
            <person name="Turgeon B."/>
            <person name="Goodwin S."/>
            <person name="Spatafora J."/>
            <person name="Crous P."/>
            <person name="Grigoriev I."/>
        </authorList>
    </citation>
    <scope>NUCLEOTIDE SEQUENCE</scope>
    <source>
        <strain evidence="3">CBS 123094</strain>
    </source>
</reference>
<dbReference type="Pfam" id="PF23189">
    <property type="entry name" value="UPF0261_C"/>
    <property type="match status" value="1"/>
</dbReference>
<dbReference type="InterPro" id="IPR044122">
    <property type="entry name" value="UPF0261_N"/>
</dbReference>
<dbReference type="EMBL" id="ML977679">
    <property type="protein sequence ID" value="KAF1993911.1"/>
    <property type="molecule type" value="Genomic_DNA"/>
</dbReference>
<dbReference type="OrthoDB" id="10264588at2759"/>
<dbReference type="PANTHER" id="PTHR31862:SF1">
    <property type="entry name" value="UPF0261 DOMAIN PROTEIN (AFU_ORTHOLOGUE AFUA_1G10120)"/>
    <property type="match status" value="1"/>
</dbReference>
<proteinExistence type="predicted"/>
<dbReference type="CDD" id="cd15488">
    <property type="entry name" value="Tm-1-like"/>
    <property type="match status" value="1"/>
</dbReference>
<keyword evidence="4" id="KW-1185">Reference proteome</keyword>
<evidence type="ECO:0000313" key="3">
    <source>
        <dbReference type="EMBL" id="KAF1993911.1"/>
    </source>
</evidence>
<dbReference type="InterPro" id="IPR056778">
    <property type="entry name" value="UPF0261_C"/>
</dbReference>
<dbReference type="PANTHER" id="PTHR31862">
    <property type="entry name" value="UPF0261 DOMAIN PROTEIN (AFU_ORTHOLOGUE AFUA_1G10120)"/>
    <property type="match status" value="1"/>
</dbReference>
<name>A0A6A5W185_9PLEO</name>